<evidence type="ECO:0000313" key="1">
    <source>
        <dbReference type="EMBL" id="KAL0366845.1"/>
    </source>
</evidence>
<protein>
    <submittedName>
        <fullName evidence="1">Pathogenesis-related protein STH-2</fullName>
    </submittedName>
</protein>
<dbReference type="InterPro" id="IPR023393">
    <property type="entry name" value="START-like_dom_sf"/>
</dbReference>
<feature type="non-terminal residue" evidence="1">
    <location>
        <position position="103"/>
    </location>
</feature>
<name>A0AAW2QG42_SESRA</name>
<dbReference type="SUPFAM" id="SSF55961">
    <property type="entry name" value="Bet v1-like"/>
    <property type="match status" value="1"/>
</dbReference>
<sequence length="103" mass="11571">MGIKSFFKELKTTVSLSRLFTALITAYMMSCQNSCPIPSRALRRLEEVTVLVLDALRRQISLMNYVCKYTLIHGDVLLDKLEKISHEIKFGASEDGGCAVKLT</sequence>
<proteinExistence type="predicted"/>
<organism evidence="1">
    <name type="scientific">Sesamum radiatum</name>
    <name type="common">Black benniseed</name>
    <dbReference type="NCBI Taxonomy" id="300843"/>
    <lineage>
        <taxon>Eukaryota</taxon>
        <taxon>Viridiplantae</taxon>
        <taxon>Streptophyta</taxon>
        <taxon>Embryophyta</taxon>
        <taxon>Tracheophyta</taxon>
        <taxon>Spermatophyta</taxon>
        <taxon>Magnoliopsida</taxon>
        <taxon>eudicotyledons</taxon>
        <taxon>Gunneridae</taxon>
        <taxon>Pentapetalae</taxon>
        <taxon>asterids</taxon>
        <taxon>lamiids</taxon>
        <taxon>Lamiales</taxon>
        <taxon>Pedaliaceae</taxon>
        <taxon>Sesamum</taxon>
    </lineage>
</organism>
<gene>
    <name evidence="1" type="ORF">Sradi_3574600</name>
</gene>
<reference evidence="1" key="2">
    <citation type="journal article" date="2024" name="Plant">
        <title>Genomic evolution and insights into agronomic trait innovations of Sesamum species.</title>
        <authorList>
            <person name="Miao H."/>
            <person name="Wang L."/>
            <person name="Qu L."/>
            <person name="Liu H."/>
            <person name="Sun Y."/>
            <person name="Le M."/>
            <person name="Wang Q."/>
            <person name="Wei S."/>
            <person name="Zheng Y."/>
            <person name="Lin W."/>
            <person name="Duan Y."/>
            <person name="Cao H."/>
            <person name="Xiong S."/>
            <person name="Wang X."/>
            <person name="Wei L."/>
            <person name="Li C."/>
            <person name="Ma Q."/>
            <person name="Ju M."/>
            <person name="Zhao R."/>
            <person name="Li G."/>
            <person name="Mu C."/>
            <person name="Tian Q."/>
            <person name="Mei H."/>
            <person name="Zhang T."/>
            <person name="Gao T."/>
            <person name="Zhang H."/>
        </authorList>
    </citation>
    <scope>NUCLEOTIDE SEQUENCE</scope>
    <source>
        <strain evidence="1">G02</strain>
    </source>
</reference>
<comment type="caution">
    <text evidence="1">The sequence shown here is derived from an EMBL/GenBank/DDBJ whole genome shotgun (WGS) entry which is preliminary data.</text>
</comment>
<dbReference type="EMBL" id="JACGWJ010000015">
    <property type="protein sequence ID" value="KAL0366845.1"/>
    <property type="molecule type" value="Genomic_DNA"/>
</dbReference>
<dbReference type="AlphaFoldDB" id="A0AAW2QG42"/>
<accession>A0AAW2QG42</accession>
<dbReference type="Gene3D" id="3.30.530.20">
    <property type="match status" value="1"/>
</dbReference>
<reference evidence="1" key="1">
    <citation type="submission" date="2020-06" db="EMBL/GenBank/DDBJ databases">
        <authorList>
            <person name="Li T."/>
            <person name="Hu X."/>
            <person name="Zhang T."/>
            <person name="Song X."/>
            <person name="Zhang H."/>
            <person name="Dai N."/>
            <person name="Sheng W."/>
            <person name="Hou X."/>
            <person name="Wei L."/>
        </authorList>
    </citation>
    <scope>NUCLEOTIDE SEQUENCE</scope>
    <source>
        <strain evidence="1">G02</strain>
        <tissue evidence="1">Leaf</tissue>
    </source>
</reference>